<sequence length="144" mass="15288">MINRYPGKKSGSHNLPMLPQVNDQRRMYWAVASSLEPSWDEETVAALVGLSLCPENVAVQPAEYIANTIRDKKENDEKEDGSGNGAGGGSLPFLSAPTEGHVRVTLLRPAVGGGRRQLGGVDNVAALEVSGPRDLARVLARNGA</sequence>
<organism evidence="2">
    <name type="scientific">Heterosigma akashiwo</name>
    <name type="common">Chromophytic alga</name>
    <name type="synonym">Heterosigma carterae</name>
    <dbReference type="NCBI Taxonomy" id="2829"/>
    <lineage>
        <taxon>Eukaryota</taxon>
        <taxon>Sar</taxon>
        <taxon>Stramenopiles</taxon>
        <taxon>Ochrophyta</taxon>
        <taxon>Raphidophyceae</taxon>
        <taxon>Chattonellales</taxon>
        <taxon>Chattonellaceae</taxon>
        <taxon>Heterosigma</taxon>
    </lineage>
</organism>
<accession>A0A7S3Y4Z9</accession>
<reference evidence="2" key="1">
    <citation type="submission" date="2021-01" db="EMBL/GenBank/DDBJ databases">
        <authorList>
            <person name="Corre E."/>
            <person name="Pelletier E."/>
            <person name="Niang G."/>
            <person name="Scheremetjew M."/>
            <person name="Finn R."/>
            <person name="Kale V."/>
            <person name="Holt S."/>
            <person name="Cochrane G."/>
            <person name="Meng A."/>
            <person name="Brown T."/>
            <person name="Cohen L."/>
        </authorList>
    </citation>
    <scope>NUCLEOTIDE SEQUENCE</scope>
    <source>
        <strain evidence="2">CCMP3107</strain>
    </source>
</reference>
<dbReference type="EMBL" id="HBIU01044585">
    <property type="protein sequence ID" value="CAE0641243.1"/>
    <property type="molecule type" value="Transcribed_RNA"/>
</dbReference>
<gene>
    <name evidence="2" type="ORF">HAKA00212_LOCUS20071</name>
</gene>
<proteinExistence type="predicted"/>
<evidence type="ECO:0000256" key="1">
    <source>
        <dbReference type="SAM" id="MobiDB-lite"/>
    </source>
</evidence>
<feature type="region of interest" description="Disordered" evidence="1">
    <location>
        <begin position="68"/>
        <end position="96"/>
    </location>
</feature>
<protein>
    <submittedName>
        <fullName evidence="2">Uncharacterized protein</fullName>
    </submittedName>
</protein>
<dbReference type="AlphaFoldDB" id="A0A7S3Y4Z9"/>
<name>A0A7S3Y4Z9_HETAK</name>
<evidence type="ECO:0000313" key="2">
    <source>
        <dbReference type="EMBL" id="CAE0641243.1"/>
    </source>
</evidence>